<reference evidence="1" key="1">
    <citation type="submission" date="2021-06" db="EMBL/GenBank/DDBJ databases">
        <authorList>
            <person name="Kallberg Y."/>
            <person name="Tangrot J."/>
            <person name="Rosling A."/>
        </authorList>
    </citation>
    <scope>NUCLEOTIDE SEQUENCE</scope>
    <source>
        <strain evidence="1">CL356</strain>
    </source>
</reference>
<comment type="caution">
    <text evidence="1">The sequence shown here is derived from an EMBL/GenBank/DDBJ whole genome shotgun (WGS) entry which is preliminary data.</text>
</comment>
<accession>A0ACA9M5W4</accession>
<feature type="non-terminal residue" evidence="1">
    <location>
        <position position="65"/>
    </location>
</feature>
<protein>
    <submittedName>
        <fullName evidence="1">3446_t:CDS:1</fullName>
    </submittedName>
</protein>
<evidence type="ECO:0000313" key="2">
    <source>
        <dbReference type="Proteomes" id="UP000789525"/>
    </source>
</evidence>
<gene>
    <name evidence="1" type="ORF">ACOLOM_LOCUS5346</name>
</gene>
<keyword evidence="2" id="KW-1185">Reference proteome</keyword>
<evidence type="ECO:0000313" key="1">
    <source>
        <dbReference type="EMBL" id="CAG8564073.1"/>
    </source>
</evidence>
<dbReference type="EMBL" id="CAJVPT010009702">
    <property type="protein sequence ID" value="CAG8564073.1"/>
    <property type="molecule type" value="Genomic_DNA"/>
</dbReference>
<dbReference type="Proteomes" id="UP000789525">
    <property type="component" value="Unassembled WGS sequence"/>
</dbReference>
<organism evidence="1 2">
    <name type="scientific">Acaulospora colombiana</name>
    <dbReference type="NCBI Taxonomy" id="27376"/>
    <lineage>
        <taxon>Eukaryota</taxon>
        <taxon>Fungi</taxon>
        <taxon>Fungi incertae sedis</taxon>
        <taxon>Mucoromycota</taxon>
        <taxon>Glomeromycotina</taxon>
        <taxon>Glomeromycetes</taxon>
        <taxon>Diversisporales</taxon>
        <taxon>Acaulosporaceae</taxon>
        <taxon>Acaulospora</taxon>
    </lineage>
</organism>
<proteinExistence type="predicted"/>
<name>A0ACA9M5W4_9GLOM</name>
<sequence>MTELNGRASQNITNSTSSACNIHQQVQIIAESVITSKQAEQFIHGIELKSKSPSQPIRHEYWTDG</sequence>